<feature type="non-terminal residue" evidence="1">
    <location>
        <position position="84"/>
    </location>
</feature>
<name>A0A4Q9MVC3_9APHY</name>
<feature type="non-terminal residue" evidence="1">
    <location>
        <position position="1"/>
    </location>
</feature>
<accession>A0A4Q9MVC3</accession>
<reference evidence="1" key="1">
    <citation type="submission" date="2019-01" db="EMBL/GenBank/DDBJ databases">
        <title>Draft genome sequences of three monokaryotic isolates of the white-rot basidiomycete fungus Dichomitus squalens.</title>
        <authorList>
            <consortium name="DOE Joint Genome Institute"/>
            <person name="Lopez S.C."/>
            <person name="Andreopoulos B."/>
            <person name="Pangilinan J."/>
            <person name="Lipzen A."/>
            <person name="Riley R."/>
            <person name="Ahrendt S."/>
            <person name="Ng V."/>
            <person name="Barry K."/>
            <person name="Daum C."/>
            <person name="Grigoriev I.V."/>
            <person name="Hilden K.S."/>
            <person name="Makela M.R."/>
            <person name="de Vries R.P."/>
        </authorList>
    </citation>
    <scope>NUCLEOTIDE SEQUENCE [LARGE SCALE GENOMIC DNA]</scope>
    <source>
        <strain evidence="1">OM18370.1</strain>
    </source>
</reference>
<gene>
    <name evidence="1" type="ORF">BD311DRAFT_623406</name>
</gene>
<evidence type="ECO:0000313" key="1">
    <source>
        <dbReference type="EMBL" id="TBU31208.1"/>
    </source>
</evidence>
<dbReference type="AlphaFoldDB" id="A0A4Q9MVC3"/>
<organism evidence="1">
    <name type="scientific">Dichomitus squalens</name>
    <dbReference type="NCBI Taxonomy" id="114155"/>
    <lineage>
        <taxon>Eukaryota</taxon>
        <taxon>Fungi</taxon>
        <taxon>Dikarya</taxon>
        <taxon>Basidiomycota</taxon>
        <taxon>Agaricomycotina</taxon>
        <taxon>Agaricomycetes</taxon>
        <taxon>Polyporales</taxon>
        <taxon>Polyporaceae</taxon>
        <taxon>Dichomitus</taxon>
    </lineage>
</organism>
<proteinExistence type="predicted"/>
<dbReference type="Proteomes" id="UP000292957">
    <property type="component" value="Unassembled WGS sequence"/>
</dbReference>
<dbReference type="EMBL" id="ML143400">
    <property type="protein sequence ID" value="TBU31208.1"/>
    <property type="molecule type" value="Genomic_DNA"/>
</dbReference>
<protein>
    <submittedName>
        <fullName evidence="1">Uncharacterized protein</fullName>
    </submittedName>
</protein>
<sequence length="84" mass="9005">ASTASSRTSSPLDDLMNSLPEPPALLDLTGDSSTLVPAFEELPSVRLAYLHCVLANIFEHSAILDAERRLGDELAIIELCIGKL</sequence>